<feature type="compositionally biased region" description="Low complexity" evidence="1">
    <location>
        <begin position="390"/>
        <end position="399"/>
    </location>
</feature>
<evidence type="ECO:0000256" key="2">
    <source>
        <dbReference type="SAM" id="Phobius"/>
    </source>
</evidence>
<evidence type="ECO:0000313" key="4">
    <source>
        <dbReference type="EMBL" id="MFD2235894.1"/>
    </source>
</evidence>
<keyword evidence="5" id="KW-1185">Reference proteome</keyword>
<feature type="region of interest" description="Disordered" evidence="1">
    <location>
        <begin position="297"/>
        <end position="355"/>
    </location>
</feature>
<protein>
    <submittedName>
        <fullName evidence="4">SPOR domain-containing protein</fullName>
    </submittedName>
</protein>
<dbReference type="EMBL" id="JBHUIJ010000002">
    <property type="protein sequence ID" value="MFD2235894.1"/>
    <property type="molecule type" value="Genomic_DNA"/>
</dbReference>
<feature type="compositionally biased region" description="Low complexity" evidence="1">
    <location>
        <begin position="297"/>
        <end position="309"/>
    </location>
</feature>
<proteinExistence type="predicted"/>
<keyword evidence="2" id="KW-0472">Membrane</keyword>
<dbReference type="RefSeq" id="WP_209736156.1">
    <property type="nucleotide sequence ID" value="NZ_CP072611.1"/>
</dbReference>
<keyword evidence="2" id="KW-0812">Transmembrane</keyword>
<accession>A0ABW5CF67</accession>
<comment type="caution">
    <text evidence="4">The sequence shown here is derived from an EMBL/GenBank/DDBJ whole genome shotgun (WGS) entry which is preliminary data.</text>
</comment>
<evidence type="ECO:0000256" key="1">
    <source>
        <dbReference type="SAM" id="MobiDB-lite"/>
    </source>
</evidence>
<feature type="region of interest" description="Disordered" evidence="1">
    <location>
        <begin position="368"/>
        <end position="410"/>
    </location>
</feature>
<dbReference type="PROSITE" id="PS51724">
    <property type="entry name" value="SPOR"/>
    <property type="match status" value="1"/>
</dbReference>
<dbReference type="Gene3D" id="3.30.70.1070">
    <property type="entry name" value="Sporulation related repeat"/>
    <property type="match status" value="1"/>
</dbReference>
<gene>
    <name evidence="4" type="ORF">ACFSKQ_00260</name>
</gene>
<feature type="region of interest" description="Disordered" evidence="1">
    <location>
        <begin position="1"/>
        <end position="37"/>
    </location>
</feature>
<dbReference type="InterPro" id="IPR036680">
    <property type="entry name" value="SPOR-like_sf"/>
</dbReference>
<keyword evidence="2" id="KW-1133">Transmembrane helix</keyword>
<dbReference type="InterPro" id="IPR007730">
    <property type="entry name" value="SPOR-like_dom"/>
</dbReference>
<feature type="domain" description="SPOR" evidence="3">
    <location>
        <begin position="404"/>
        <end position="487"/>
    </location>
</feature>
<evidence type="ECO:0000313" key="5">
    <source>
        <dbReference type="Proteomes" id="UP001597371"/>
    </source>
</evidence>
<name>A0ABW5CF67_9HYPH</name>
<dbReference type="Pfam" id="PF05036">
    <property type="entry name" value="SPOR"/>
    <property type="match status" value="1"/>
</dbReference>
<feature type="region of interest" description="Disordered" evidence="1">
    <location>
        <begin position="53"/>
        <end position="73"/>
    </location>
</feature>
<sequence>MNSEGPVHGGEPLGFAHQPGRHAAGQDLRPDFAYEARPGGDFAHHELLDTGWHGDAAPRARGHSPFSGAPSDADEAFLGLAEPATPRDTRPVESGAFVPERFEPEPEAAARSLDDFDQLIASEMAAMRASPVQAPYEEPVPQEYEAHFSGYEVAQPAAVPHAADEARLRILRQPPRGRRALALGGGVAALALVGLFGAYAGLGGGMTAGGEPVLIRADADPVRMAPQEPGGRVIPNQNKAVYERAARGGAQAGPTQQMLITAAEEPLDIDMDDPDSNLPGVMVGVSDVPSMIEVAQAEEPAPVPEALQPRRVRTYDVRPDGTLVPRAEPETVMAPAEGASSAQTFDPSAPMQPSAPLVVGAEPAARAPMAPPAVAPPEAAPAAPVPQPSAAPAEMAATPAEPPAPASGNFFVQISSQPSEALARESMATLSTRYASAIGGRPLAIQSAEIPDRGTFYRVRIAAETREEANAVCQNLQSAGGSCFVTR</sequence>
<dbReference type="Proteomes" id="UP001597371">
    <property type="component" value="Unassembled WGS sequence"/>
</dbReference>
<reference evidence="5" key="1">
    <citation type="journal article" date="2019" name="Int. J. Syst. Evol. Microbiol.">
        <title>The Global Catalogue of Microorganisms (GCM) 10K type strain sequencing project: providing services to taxonomists for standard genome sequencing and annotation.</title>
        <authorList>
            <consortium name="The Broad Institute Genomics Platform"/>
            <consortium name="The Broad Institute Genome Sequencing Center for Infectious Disease"/>
            <person name="Wu L."/>
            <person name="Ma J."/>
        </authorList>
    </citation>
    <scope>NUCLEOTIDE SEQUENCE [LARGE SCALE GENOMIC DNA]</scope>
    <source>
        <strain evidence="5">ZS-35-S2</strain>
    </source>
</reference>
<evidence type="ECO:0000259" key="3">
    <source>
        <dbReference type="PROSITE" id="PS51724"/>
    </source>
</evidence>
<feature type="compositionally biased region" description="Pro residues" evidence="1">
    <location>
        <begin position="369"/>
        <end position="389"/>
    </location>
</feature>
<organism evidence="4 5">
    <name type="scientific">Aureimonas populi</name>
    <dbReference type="NCBI Taxonomy" id="1701758"/>
    <lineage>
        <taxon>Bacteria</taxon>
        <taxon>Pseudomonadati</taxon>
        <taxon>Pseudomonadota</taxon>
        <taxon>Alphaproteobacteria</taxon>
        <taxon>Hyphomicrobiales</taxon>
        <taxon>Aurantimonadaceae</taxon>
        <taxon>Aureimonas</taxon>
    </lineage>
</organism>
<feature type="transmembrane region" description="Helical" evidence="2">
    <location>
        <begin position="180"/>
        <end position="202"/>
    </location>
</feature>